<reference evidence="2" key="1">
    <citation type="submission" date="2023-10" db="EMBL/GenBank/DDBJ databases">
        <authorList>
            <person name="Hackl T."/>
        </authorList>
    </citation>
    <scope>NUCLEOTIDE SEQUENCE</scope>
</reference>
<evidence type="ECO:0000313" key="2">
    <source>
        <dbReference type="EMBL" id="CAJ2512261.1"/>
    </source>
</evidence>
<comment type="caution">
    <text evidence="2">The sequence shown here is derived from an EMBL/GenBank/DDBJ whole genome shotgun (WGS) entry which is preliminary data.</text>
</comment>
<protein>
    <submittedName>
        <fullName evidence="2">Uu.00g052760.m01.CDS01</fullName>
    </submittedName>
</protein>
<dbReference type="AlphaFoldDB" id="A0AAI8YPK8"/>
<sequence>MHFSNALLIGLLGFLSASTSPTQGLVSARTLPERSPNAGKGAILYSRGDKIWPNKPRIDMSQITDCHIINHAYEVDNKDQNNPEESWGKVWRAKAPGFGEVMFKLAEEEYLINELEVYMAVEGEFIAPEFLALVTKDEEVVGFLTKLIGGATAPEAGDEDRCVNKLEDFYRKTRLVHGDIKPDQFILTSEKTYLIDFELSRNGTESEMNHEIVELNKAFGEMRKNS</sequence>
<keyword evidence="3" id="KW-1185">Reference proteome</keyword>
<evidence type="ECO:0000256" key="1">
    <source>
        <dbReference type="SAM" id="SignalP"/>
    </source>
</evidence>
<evidence type="ECO:0000313" key="3">
    <source>
        <dbReference type="Proteomes" id="UP001295740"/>
    </source>
</evidence>
<proteinExistence type="predicted"/>
<dbReference type="SUPFAM" id="SSF56112">
    <property type="entry name" value="Protein kinase-like (PK-like)"/>
    <property type="match status" value="1"/>
</dbReference>
<dbReference type="Proteomes" id="UP001295740">
    <property type="component" value="Unassembled WGS sequence"/>
</dbReference>
<keyword evidence="1" id="KW-0732">Signal</keyword>
<organism evidence="2 3">
    <name type="scientific">Anthostomella pinea</name>
    <dbReference type="NCBI Taxonomy" id="933095"/>
    <lineage>
        <taxon>Eukaryota</taxon>
        <taxon>Fungi</taxon>
        <taxon>Dikarya</taxon>
        <taxon>Ascomycota</taxon>
        <taxon>Pezizomycotina</taxon>
        <taxon>Sordariomycetes</taxon>
        <taxon>Xylariomycetidae</taxon>
        <taxon>Xylariales</taxon>
        <taxon>Xylariaceae</taxon>
        <taxon>Anthostomella</taxon>
    </lineage>
</organism>
<feature type="chain" id="PRO_5042542570" evidence="1">
    <location>
        <begin position="25"/>
        <end position="226"/>
    </location>
</feature>
<feature type="signal peptide" evidence="1">
    <location>
        <begin position="1"/>
        <end position="24"/>
    </location>
</feature>
<dbReference type="EMBL" id="CAUWAG010000019">
    <property type="protein sequence ID" value="CAJ2512261.1"/>
    <property type="molecule type" value="Genomic_DNA"/>
</dbReference>
<dbReference type="InterPro" id="IPR011009">
    <property type="entry name" value="Kinase-like_dom_sf"/>
</dbReference>
<accession>A0AAI8YPK8</accession>
<name>A0AAI8YPK8_9PEZI</name>
<dbReference type="Gene3D" id="1.10.510.10">
    <property type="entry name" value="Transferase(Phosphotransferase) domain 1"/>
    <property type="match status" value="1"/>
</dbReference>
<gene>
    <name evidence="2" type="ORF">KHLLAP_LOCUS12729</name>
</gene>